<dbReference type="InParanoid" id="A0A059CHP9"/>
<protein>
    <submittedName>
        <fullName evidence="1">Uncharacterized protein</fullName>
    </submittedName>
</protein>
<gene>
    <name evidence="1" type="ORF">EUGRSUZ_D02021</name>
</gene>
<reference evidence="1" key="1">
    <citation type="submission" date="2013-07" db="EMBL/GenBank/DDBJ databases">
        <title>The genome of Eucalyptus grandis.</title>
        <authorList>
            <person name="Schmutz J."/>
            <person name="Hayes R."/>
            <person name="Myburg A."/>
            <person name="Tuskan G."/>
            <person name="Grattapaglia D."/>
            <person name="Rokhsar D.S."/>
        </authorList>
    </citation>
    <scope>NUCLEOTIDE SEQUENCE</scope>
    <source>
        <tissue evidence="1">Leaf extractions</tissue>
    </source>
</reference>
<proteinExistence type="predicted"/>
<dbReference type="AlphaFoldDB" id="A0A059CHP9"/>
<accession>A0A059CHP9</accession>
<name>A0A059CHP9_EUCGR</name>
<evidence type="ECO:0000313" key="1">
    <source>
        <dbReference type="EMBL" id="KCW77721.1"/>
    </source>
</evidence>
<organism evidence="1">
    <name type="scientific">Eucalyptus grandis</name>
    <name type="common">Flooded gum</name>
    <dbReference type="NCBI Taxonomy" id="71139"/>
    <lineage>
        <taxon>Eukaryota</taxon>
        <taxon>Viridiplantae</taxon>
        <taxon>Streptophyta</taxon>
        <taxon>Embryophyta</taxon>
        <taxon>Tracheophyta</taxon>
        <taxon>Spermatophyta</taxon>
        <taxon>Magnoliopsida</taxon>
        <taxon>eudicotyledons</taxon>
        <taxon>Gunneridae</taxon>
        <taxon>Pentapetalae</taxon>
        <taxon>rosids</taxon>
        <taxon>malvids</taxon>
        <taxon>Myrtales</taxon>
        <taxon>Myrtaceae</taxon>
        <taxon>Myrtoideae</taxon>
        <taxon>Eucalypteae</taxon>
        <taxon>Eucalyptus</taxon>
    </lineage>
</organism>
<sequence>MKNRKFIEKIKIEKKEEKKCPNVQYRNNISIVFENGLQRSLVKELDEHKPLEFLCFDRSGQMCSKCCHTFCSASLVVSLAMRVTGEEGERSEERSWICVSSKEGNGSPK</sequence>
<dbReference type="Gramene" id="KCW77721">
    <property type="protein sequence ID" value="KCW77721"/>
    <property type="gene ID" value="EUGRSUZ_D02021"/>
</dbReference>
<dbReference type="EMBL" id="KK198756">
    <property type="protein sequence ID" value="KCW77721.1"/>
    <property type="molecule type" value="Genomic_DNA"/>
</dbReference>